<name>A0AAE0N3W6_9PEZI</name>
<dbReference type="Proteomes" id="UP001285441">
    <property type="component" value="Unassembled WGS sequence"/>
</dbReference>
<organism evidence="1 2">
    <name type="scientific">Podospora didyma</name>
    <dbReference type="NCBI Taxonomy" id="330526"/>
    <lineage>
        <taxon>Eukaryota</taxon>
        <taxon>Fungi</taxon>
        <taxon>Dikarya</taxon>
        <taxon>Ascomycota</taxon>
        <taxon>Pezizomycotina</taxon>
        <taxon>Sordariomycetes</taxon>
        <taxon>Sordariomycetidae</taxon>
        <taxon>Sordariales</taxon>
        <taxon>Podosporaceae</taxon>
        <taxon>Podospora</taxon>
    </lineage>
</organism>
<evidence type="ECO:0000313" key="1">
    <source>
        <dbReference type="EMBL" id="KAK3369822.1"/>
    </source>
</evidence>
<dbReference type="PANTHER" id="PTHR14614">
    <property type="entry name" value="HEPATOCELLULAR CARCINOMA-ASSOCIATED ANTIGEN"/>
    <property type="match status" value="1"/>
</dbReference>
<evidence type="ECO:0000313" key="2">
    <source>
        <dbReference type="Proteomes" id="UP001285441"/>
    </source>
</evidence>
<proteinExistence type="predicted"/>
<sequence length="351" mass="38741">MTSLESARQNPQIARFCRQYLQLDSSLDYPQDELLREEATQEVLYERLFADDAIALPKPPRYKLRVLKELVARTEAAIVDWEEHEITDNLMETLSHLLSMPLPSEATAAQQRIYVTYSLSRLCEQSQTQPEPSITLLEAPSLISASGTTGFRTWEAALHLGQYLCAKPALIENKRILELGTGTGYLTVLCAKHLGARHVVASDGSDEVIHNLSDSLFLNGLQGSDKVTPTELKWGHALIGSEEDAWNGGRTVDVVLGADITYDARLVPALVATLQELVGLFPEAVVLIAATERNKANFEYLLQVCESCGFSVSHGAFPVPARSAQNGPFYDDKQPIHICQLRHVDSVGNKN</sequence>
<gene>
    <name evidence="1" type="ORF">B0H63DRAFT_485600</name>
</gene>
<dbReference type="Gene3D" id="3.40.50.150">
    <property type="entry name" value="Vaccinia Virus protein VP39"/>
    <property type="match status" value="1"/>
</dbReference>
<keyword evidence="1" id="KW-0489">Methyltransferase</keyword>
<keyword evidence="1" id="KW-0808">Transferase</keyword>
<dbReference type="PANTHER" id="PTHR14614:SF130">
    <property type="entry name" value="PROTEIN-LYSINE N-METHYLTRANSFERASE EEF2KMT"/>
    <property type="match status" value="1"/>
</dbReference>
<reference evidence="1" key="2">
    <citation type="submission" date="2023-06" db="EMBL/GenBank/DDBJ databases">
        <authorList>
            <consortium name="Lawrence Berkeley National Laboratory"/>
            <person name="Haridas S."/>
            <person name="Hensen N."/>
            <person name="Bonometti L."/>
            <person name="Westerberg I."/>
            <person name="Brannstrom I.O."/>
            <person name="Guillou S."/>
            <person name="Cros-Aarteil S."/>
            <person name="Calhoun S."/>
            <person name="Kuo A."/>
            <person name="Mondo S."/>
            <person name="Pangilinan J."/>
            <person name="Riley R."/>
            <person name="LaButti K."/>
            <person name="Andreopoulos B."/>
            <person name="Lipzen A."/>
            <person name="Chen C."/>
            <person name="Yanf M."/>
            <person name="Daum C."/>
            <person name="Ng V."/>
            <person name="Clum A."/>
            <person name="Steindorff A."/>
            <person name="Ohm R."/>
            <person name="Martin F."/>
            <person name="Silar P."/>
            <person name="Natvig D."/>
            <person name="Lalanne C."/>
            <person name="Gautier V."/>
            <person name="Ament-velasquez S.L."/>
            <person name="Kruys A."/>
            <person name="Hutchinson M.I."/>
            <person name="Powell A.J."/>
            <person name="Barry K."/>
            <person name="Miller A.N."/>
            <person name="Grigoriev I.V."/>
            <person name="Debuchy R."/>
            <person name="Gladieux P."/>
            <person name="Thoren M.H."/>
            <person name="Johannesson H."/>
        </authorList>
    </citation>
    <scope>NUCLEOTIDE SEQUENCE</scope>
    <source>
        <strain evidence="1">CBS 232.78</strain>
    </source>
</reference>
<dbReference type="EMBL" id="JAULSW010000009">
    <property type="protein sequence ID" value="KAK3369822.1"/>
    <property type="molecule type" value="Genomic_DNA"/>
</dbReference>
<dbReference type="Pfam" id="PF10294">
    <property type="entry name" value="Methyltransf_16"/>
    <property type="match status" value="1"/>
</dbReference>
<reference evidence="1" key="1">
    <citation type="journal article" date="2023" name="Mol. Phylogenet. Evol.">
        <title>Genome-scale phylogeny and comparative genomics of the fungal order Sordariales.</title>
        <authorList>
            <person name="Hensen N."/>
            <person name="Bonometti L."/>
            <person name="Westerberg I."/>
            <person name="Brannstrom I.O."/>
            <person name="Guillou S."/>
            <person name="Cros-Aarteil S."/>
            <person name="Calhoun S."/>
            <person name="Haridas S."/>
            <person name="Kuo A."/>
            <person name="Mondo S."/>
            <person name="Pangilinan J."/>
            <person name="Riley R."/>
            <person name="LaButti K."/>
            <person name="Andreopoulos B."/>
            <person name="Lipzen A."/>
            <person name="Chen C."/>
            <person name="Yan M."/>
            <person name="Daum C."/>
            <person name="Ng V."/>
            <person name="Clum A."/>
            <person name="Steindorff A."/>
            <person name="Ohm R.A."/>
            <person name="Martin F."/>
            <person name="Silar P."/>
            <person name="Natvig D.O."/>
            <person name="Lalanne C."/>
            <person name="Gautier V."/>
            <person name="Ament-Velasquez S.L."/>
            <person name="Kruys A."/>
            <person name="Hutchinson M.I."/>
            <person name="Powell A.J."/>
            <person name="Barry K."/>
            <person name="Miller A.N."/>
            <person name="Grigoriev I.V."/>
            <person name="Debuchy R."/>
            <person name="Gladieux P."/>
            <person name="Hiltunen Thoren M."/>
            <person name="Johannesson H."/>
        </authorList>
    </citation>
    <scope>NUCLEOTIDE SEQUENCE</scope>
    <source>
        <strain evidence="1">CBS 232.78</strain>
    </source>
</reference>
<protein>
    <submittedName>
        <fullName evidence="1">Methyltransferase-domain-containing protein</fullName>
    </submittedName>
</protein>
<comment type="caution">
    <text evidence="1">The sequence shown here is derived from an EMBL/GenBank/DDBJ whole genome shotgun (WGS) entry which is preliminary data.</text>
</comment>
<dbReference type="AlphaFoldDB" id="A0AAE0N3W6"/>
<dbReference type="InterPro" id="IPR019410">
    <property type="entry name" value="Methyltransf_16"/>
</dbReference>
<dbReference type="GO" id="GO:0032259">
    <property type="term" value="P:methylation"/>
    <property type="evidence" value="ECO:0007669"/>
    <property type="project" value="UniProtKB-KW"/>
</dbReference>
<keyword evidence="2" id="KW-1185">Reference proteome</keyword>
<dbReference type="GO" id="GO:0008757">
    <property type="term" value="F:S-adenosylmethionine-dependent methyltransferase activity"/>
    <property type="evidence" value="ECO:0007669"/>
    <property type="project" value="UniProtKB-ARBA"/>
</dbReference>
<dbReference type="CDD" id="cd02440">
    <property type="entry name" value="AdoMet_MTases"/>
    <property type="match status" value="1"/>
</dbReference>
<accession>A0AAE0N3W6</accession>
<dbReference type="GO" id="GO:0005737">
    <property type="term" value="C:cytoplasm"/>
    <property type="evidence" value="ECO:0007669"/>
    <property type="project" value="TreeGrafter"/>
</dbReference>
<dbReference type="SUPFAM" id="SSF53335">
    <property type="entry name" value="S-adenosyl-L-methionine-dependent methyltransferases"/>
    <property type="match status" value="1"/>
</dbReference>
<dbReference type="InterPro" id="IPR029063">
    <property type="entry name" value="SAM-dependent_MTases_sf"/>
</dbReference>